<gene>
    <name evidence="1" type="ORF">TSPGSL018_28155</name>
</gene>
<feature type="non-terminal residue" evidence="1">
    <location>
        <position position="1"/>
    </location>
</feature>
<sequence>SAEVRLAKLTLHVDTDEDSWLHIWSKVISFRRLAHWK</sequence>
<organism evidence="1">
    <name type="scientific">Tetraselmis sp. GSL018</name>
    <dbReference type="NCBI Taxonomy" id="582737"/>
    <lineage>
        <taxon>Eukaryota</taxon>
        <taxon>Viridiplantae</taxon>
        <taxon>Chlorophyta</taxon>
        <taxon>core chlorophytes</taxon>
        <taxon>Chlorodendrophyceae</taxon>
        <taxon>Chlorodendrales</taxon>
        <taxon>Chlorodendraceae</taxon>
        <taxon>Tetraselmis</taxon>
    </lineage>
</organism>
<evidence type="ECO:0000313" key="1">
    <source>
        <dbReference type="EMBL" id="JAC73687.1"/>
    </source>
</evidence>
<reference evidence="1" key="1">
    <citation type="submission" date="2014-05" db="EMBL/GenBank/DDBJ databases">
        <title>The transcriptome of the halophilic microalga Tetraselmis sp. GSL018 isolated from the Great Salt Lake, Utah.</title>
        <authorList>
            <person name="Jinkerson R.E."/>
            <person name="D'Adamo S."/>
            <person name="Posewitz M.C."/>
        </authorList>
    </citation>
    <scope>NUCLEOTIDE SEQUENCE</scope>
    <source>
        <strain evidence="1">GSL018</strain>
    </source>
</reference>
<accession>A0A061RL95</accession>
<proteinExistence type="predicted"/>
<dbReference type="EMBL" id="GBEZ01012174">
    <property type="protein sequence ID" value="JAC73687.1"/>
    <property type="molecule type" value="Transcribed_RNA"/>
</dbReference>
<protein>
    <submittedName>
        <fullName evidence="1">Uncharacterized protein</fullName>
    </submittedName>
</protein>
<dbReference type="AlphaFoldDB" id="A0A061RL95"/>
<name>A0A061RL95_9CHLO</name>